<keyword evidence="1" id="KW-0732">Signal</keyword>
<keyword evidence="2" id="KW-0378">Hydrolase</keyword>
<dbReference type="SUPFAM" id="SSF50630">
    <property type="entry name" value="Acid proteases"/>
    <property type="match status" value="1"/>
</dbReference>
<accession>A0A397P809</accession>
<dbReference type="Proteomes" id="UP000266568">
    <property type="component" value="Unassembled WGS sequence"/>
</dbReference>
<gene>
    <name evidence="2" type="ORF">DFR49_0203</name>
</gene>
<protein>
    <submittedName>
        <fullName evidence="2">Aspartyl protease</fullName>
    </submittedName>
</protein>
<comment type="caution">
    <text evidence="2">The sequence shown here is derived from an EMBL/GenBank/DDBJ whole genome shotgun (WGS) entry which is preliminary data.</text>
</comment>
<feature type="chain" id="PRO_5017444145" evidence="1">
    <location>
        <begin position="23"/>
        <end position="311"/>
    </location>
</feature>
<feature type="signal peptide" evidence="1">
    <location>
        <begin position="1"/>
        <end position="22"/>
    </location>
</feature>
<dbReference type="GO" id="GO:0008233">
    <property type="term" value="F:peptidase activity"/>
    <property type="evidence" value="ECO:0007669"/>
    <property type="project" value="UniProtKB-KW"/>
</dbReference>
<evidence type="ECO:0000313" key="3">
    <source>
        <dbReference type="Proteomes" id="UP000266568"/>
    </source>
</evidence>
<proteinExistence type="predicted"/>
<reference evidence="2 3" key="1">
    <citation type="submission" date="2018-08" db="EMBL/GenBank/DDBJ databases">
        <title>Genomic Encyclopedia of Type Strains, Phase IV (KMG-IV): sequencing the most valuable type-strain genomes for metagenomic binning, comparative biology and taxonomic classification.</title>
        <authorList>
            <person name="Goeker M."/>
        </authorList>
    </citation>
    <scope>NUCLEOTIDE SEQUENCE [LARGE SCALE GENOMIC DNA]</scope>
    <source>
        <strain evidence="2 3">DSM 25527</strain>
    </source>
</reference>
<evidence type="ECO:0000256" key="1">
    <source>
        <dbReference type="SAM" id="SignalP"/>
    </source>
</evidence>
<dbReference type="InterPro" id="IPR021109">
    <property type="entry name" value="Peptidase_aspartic_dom_sf"/>
</dbReference>
<dbReference type="EMBL" id="QXDC01000002">
    <property type="protein sequence ID" value="RIA45680.1"/>
    <property type="molecule type" value="Genomic_DNA"/>
</dbReference>
<dbReference type="Gene3D" id="2.40.70.10">
    <property type="entry name" value="Acid Proteases"/>
    <property type="match status" value="2"/>
</dbReference>
<dbReference type="RefSeq" id="WP_119034194.1">
    <property type="nucleotide sequence ID" value="NZ_QXDC01000002.1"/>
</dbReference>
<sequence>MNLRRFTIFLCIFLLPFQVARAQGVGTAPSDSTTGELVQQDVKLSLAQKEWAPTPIDLLRGGIFFKGNVAGKEVWVLLDNGAEQTFIDVNLARSLGLKTNDSHGRVRTANGTSIQSVVQNVPFSIPRQLTFQAHMAGVDLSRFSAEIGRPVGVILGREYFNKLAFYVDTENMKIYIRNSGSINPKIGKDVAEISLNDNNSISMNINGKPATVYVDLGNNGALSISQEDWRNYIPVNSNSRSSVAVDASGEKFLTKEVNSVNVEIGTVKGSMPARVSKRKFSGVNGFLGSAFFTRFNSLFDYSAKRIVLIPH</sequence>
<dbReference type="OrthoDB" id="7563476at2"/>
<name>A0A397P809_9SPHN</name>
<dbReference type="CDD" id="cd00303">
    <property type="entry name" value="retropepsin_like"/>
    <property type="match status" value="1"/>
</dbReference>
<organism evidence="2 3">
    <name type="scientific">Hephaestia caeni</name>
    <dbReference type="NCBI Taxonomy" id="645617"/>
    <lineage>
        <taxon>Bacteria</taxon>
        <taxon>Pseudomonadati</taxon>
        <taxon>Pseudomonadota</taxon>
        <taxon>Alphaproteobacteria</taxon>
        <taxon>Sphingomonadales</taxon>
        <taxon>Sphingomonadaceae</taxon>
        <taxon>Hephaestia</taxon>
    </lineage>
</organism>
<dbReference type="AlphaFoldDB" id="A0A397P809"/>
<keyword evidence="2" id="KW-0645">Protease</keyword>
<dbReference type="GO" id="GO:0006508">
    <property type="term" value="P:proteolysis"/>
    <property type="evidence" value="ECO:0007669"/>
    <property type="project" value="UniProtKB-KW"/>
</dbReference>
<keyword evidence="3" id="KW-1185">Reference proteome</keyword>
<evidence type="ECO:0000313" key="2">
    <source>
        <dbReference type="EMBL" id="RIA45680.1"/>
    </source>
</evidence>
<dbReference type="Pfam" id="PF13650">
    <property type="entry name" value="Asp_protease_2"/>
    <property type="match status" value="1"/>
</dbReference>